<organism evidence="8 9">
    <name type="scientific">Caenorhabditis tropicalis</name>
    <dbReference type="NCBI Taxonomy" id="1561998"/>
    <lineage>
        <taxon>Eukaryota</taxon>
        <taxon>Metazoa</taxon>
        <taxon>Ecdysozoa</taxon>
        <taxon>Nematoda</taxon>
        <taxon>Chromadorea</taxon>
        <taxon>Rhabditida</taxon>
        <taxon>Rhabditina</taxon>
        <taxon>Rhabditomorpha</taxon>
        <taxon>Rhabditoidea</taxon>
        <taxon>Rhabditidae</taxon>
        <taxon>Peloderinae</taxon>
        <taxon>Caenorhabditis</taxon>
    </lineage>
</organism>
<evidence type="ECO:0000256" key="2">
    <source>
        <dbReference type="ARBA" id="ARBA00007675"/>
    </source>
</evidence>
<dbReference type="GO" id="GO:0005672">
    <property type="term" value="C:transcription factor TFIIA complex"/>
    <property type="evidence" value="ECO:0007669"/>
    <property type="project" value="InterPro"/>
</dbReference>
<dbReference type="InterPro" id="IPR015872">
    <property type="entry name" value="TFIIA_gsu_N"/>
</dbReference>
<evidence type="ECO:0000256" key="3">
    <source>
        <dbReference type="ARBA" id="ARBA00023015"/>
    </source>
</evidence>
<feature type="domain" description="Transcription initiation factor IIA gamma subunit N-terminal" evidence="6">
    <location>
        <begin position="12"/>
        <end position="56"/>
    </location>
</feature>
<dbReference type="Gene3D" id="2.30.18.10">
    <property type="entry name" value="Transcription factor IIA (TFIIA), beta-barrel domain"/>
    <property type="match status" value="1"/>
</dbReference>
<keyword evidence="5" id="KW-0539">Nucleus</keyword>
<accession>A0A1I7UZH1</accession>
<evidence type="ECO:0000313" key="8">
    <source>
        <dbReference type="Proteomes" id="UP000095282"/>
    </source>
</evidence>
<feature type="domain" description="Transcription initiation factor IIA gamma subunit C-terminal" evidence="7">
    <location>
        <begin position="71"/>
        <end position="111"/>
    </location>
</feature>
<dbReference type="PANTHER" id="PTHR10966">
    <property type="entry name" value="TRANSCRIPTION INITIATION FACTOR IIA SUBUNIT 2"/>
    <property type="match status" value="1"/>
</dbReference>
<proteinExistence type="inferred from homology"/>
<dbReference type="GO" id="GO:0006367">
    <property type="term" value="P:transcription initiation at RNA polymerase II promoter"/>
    <property type="evidence" value="ECO:0007669"/>
    <property type="project" value="InterPro"/>
</dbReference>
<dbReference type="InterPro" id="IPR009083">
    <property type="entry name" value="TFIIA_a-hlx"/>
</dbReference>
<dbReference type="InterPro" id="IPR003194">
    <property type="entry name" value="TFIIA_gsu"/>
</dbReference>
<comment type="subcellular location">
    <subcellularLocation>
        <location evidence="1">Nucleus</location>
    </subcellularLocation>
</comment>
<dbReference type="Gene3D" id="1.10.287.190">
    <property type="entry name" value="Transcription factor IIA gamma subunit, alpha-helical domain"/>
    <property type="match status" value="1"/>
</dbReference>
<dbReference type="STRING" id="1561998.A0A1I7UZH1"/>
<sequence length="121" mass="13750">MPFPGGKMEKPNYQLYRNTTLGEALQKTLDDFVGEQLIPESLSKKVMDSFDKSINRIIPMKAKNKVNFRADKLRAYRYCDNVWTFIVEKVDLRDAVDNSPVQRLKIVACDGQTKGGPLGHS</sequence>
<evidence type="ECO:0000313" key="9">
    <source>
        <dbReference type="WBParaSite" id="Csp11.Scaffold630.g20890.t2"/>
    </source>
</evidence>
<protein>
    <submittedName>
        <fullName evidence="9">Transcription initiation factor IIA subunit 2</fullName>
    </submittedName>
</protein>
<dbReference type="AlphaFoldDB" id="A0A1I7UZH1"/>
<evidence type="ECO:0000256" key="5">
    <source>
        <dbReference type="ARBA" id="ARBA00023242"/>
    </source>
</evidence>
<dbReference type="CDD" id="cd10014">
    <property type="entry name" value="TFIIA_gamma_C"/>
    <property type="match status" value="1"/>
</dbReference>
<evidence type="ECO:0000259" key="7">
    <source>
        <dbReference type="Pfam" id="PF02751"/>
    </source>
</evidence>
<dbReference type="SUPFAM" id="SSF47396">
    <property type="entry name" value="Transcription factor IIA (TFIIA), alpha-helical domain"/>
    <property type="match status" value="1"/>
</dbReference>
<dbReference type="Pfam" id="PF02751">
    <property type="entry name" value="TFIIA_gamma_C"/>
    <property type="match status" value="1"/>
</dbReference>
<dbReference type="PIRSF" id="PIRSF009415">
    <property type="entry name" value="Hum_TFIIA_gamma"/>
    <property type="match status" value="1"/>
</dbReference>
<reference evidence="9" key="1">
    <citation type="submission" date="2016-11" db="UniProtKB">
        <authorList>
            <consortium name="WormBaseParasite"/>
        </authorList>
    </citation>
    <scope>IDENTIFICATION</scope>
</reference>
<keyword evidence="8" id="KW-1185">Reference proteome</keyword>
<dbReference type="InterPro" id="IPR009088">
    <property type="entry name" value="TFIIA_b-brl"/>
</dbReference>
<dbReference type="Proteomes" id="UP000095282">
    <property type="component" value="Unplaced"/>
</dbReference>
<keyword evidence="4" id="KW-0804">Transcription</keyword>
<dbReference type="CDD" id="cd10145">
    <property type="entry name" value="TFIIA_gamma_N"/>
    <property type="match status" value="1"/>
</dbReference>
<evidence type="ECO:0000259" key="6">
    <source>
        <dbReference type="Pfam" id="PF02268"/>
    </source>
</evidence>
<comment type="similarity">
    <text evidence="2">Belongs to the TFIIA subunit 2 family.</text>
</comment>
<name>A0A1I7UZH1_9PELO</name>
<dbReference type="Pfam" id="PF02268">
    <property type="entry name" value="TFIIA_gamma_N"/>
    <property type="match status" value="1"/>
</dbReference>
<dbReference type="eggNOG" id="KOG3463">
    <property type="taxonomic scope" value="Eukaryota"/>
</dbReference>
<keyword evidence="3" id="KW-0805">Transcription regulation</keyword>
<dbReference type="FunFam" id="2.30.18.10:FF:000001">
    <property type="entry name" value="Transcription initiation factor IIA subunit 2"/>
    <property type="match status" value="1"/>
</dbReference>
<dbReference type="SUPFAM" id="SSF50784">
    <property type="entry name" value="Transcription factor IIA (TFIIA), beta-barrel domain"/>
    <property type="match status" value="1"/>
</dbReference>
<dbReference type="WBParaSite" id="Csp11.Scaffold630.g20890.t2">
    <property type="protein sequence ID" value="Csp11.Scaffold630.g20890.t2"/>
    <property type="gene ID" value="Csp11.Scaffold630.g20890"/>
</dbReference>
<dbReference type="FunFam" id="1.10.287.190:FF:000001">
    <property type="entry name" value="Transcription initiation factor IIA subunit 2"/>
    <property type="match status" value="1"/>
</dbReference>
<dbReference type="InterPro" id="IPR015871">
    <property type="entry name" value="TFIIA_gsu_C"/>
</dbReference>
<evidence type="ECO:0000256" key="1">
    <source>
        <dbReference type="ARBA" id="ARBA00004123"/>
    </source>
</evidence>
<evidence type="ECO:0000256" key="4">
    <source>
        <dbReference type="ARBA" id="ARBA00023163"/>
    </source>
</evidence>